<reference evidence="3" key="1">
    <citation type="journal article" date="2011" name="MBio">
        <title>Novel metabolic attributes of the genus Cyanothece, comprising a group of unicellular nitrogen-fixing Cyanobacteria.</title>
        <authorList>
            <person name="Bandyopadhyay A."/>
            <person name="Elvitigala T."/>
            <person name="Welsh E."/>
            <person name="Stockel J."/>
            <person name="Liberton M."/>
            <person name="Min H."/>
            <person name="Sherman L.A."/>
            <person name="Pakrasi H.B."/>
        </authorList>
    </citation>
    <scope>NUCLEOTIDE SEQUENCE [LARGE SCALE GENOMIC DNA]</scope>
    <source>
        <strain evidence="3">PCC 8801</strain>
    </source>
</reference>
<dbReference type="RefSeq" id="WP_012596091.1">
    <property type="nucleotide sequence ID" value="NC_011726.1"/>
</dbReference>
<dbReference type="STRING" id="41431.PCC8801_2826"/>
<keyword evidence="3" id="KW-1185">Reference proteome</keyword>
<evidence type="ECO:0000313" key="3">
    <source>
        <dbReference type="Proteomes" id="UP000008204"/>
    </source>
</evidence>
<dbReference type="HOGENOM" id="CLU_026708_0_0_3"/>
<name>B7JUX3_RIPO1</name>
<dbReference type="EMBL" id="CP001287">
    <property type="protein sequence ID" value="ACK66825.1"/>
    <property type="molecule type" value="Genomic_DNA"/>
</dbReference>
<accession>B7JUX3</accession>
<feature type="coiled-coil region" evidence="1">
    <location>
        <begin position="65"/>
        <end position="143"/>
    </location>
</feature>
<dbReference type="KEGG" id="cyp:PCC8801_2826"/>
<dbReference type="InterPro" id="IPR021437">
    <property type="entry name" value="DUF3086"/>
</dbReference>
<dbReference type="AlphaFoldDB" id="B7JUX3"/>
<dbReference type="Pfam" id="PF11285">
    <property type="entry name" value="DUF3086"/>
    <property type="match status" value="1"/>
</dbReference>
<dbReference type="eggNOG" id="COG5217">
    <property type="taxonomic scope" value="Bacteria"/>
</dbReference>
<proteinExistence type="predicted"/>
<dbReference type="OrthoDB" id="569160at2"/>
<dbReference type="Proteomes" id="UP000008204">
    <property type="component" value="Chromosome"/>
</dbReference>
<evidence type="ECO:0000313" key="2">
    <source>
        <dbReference type="EMBL" id="ACK66825.1"/>
    </source>
</evidence>
<gene>
    <name evidence="2" type="ordered locus">PCC8801_2826</name>
</gene>
<evidence type="ECO:0000256" key="1">
    <source>
        <dbReference type="SAM" id="Coils"/>
    </source>
</evidence>
<organism evidence="2 3">
    <name type="scientific">Rippkaea orientalis (strain PCC 8801 / RF-1)</name>
    <name type="common">Cyanothece sp. (strain PCC 8801)</name>
    <dbReference type="NCBI Taxonomy" id="41431"/>
    <lineage>
        <taxon>Bacteria</taxon>
        <taxon>Bacillati</taxon>
        <taxon>Cyanobacteriota</taxon>
        <taxon>Cyanophyceae</taxon>
        <taxon>Oscillatoriophycideae</taxon>
        <taxon>Chroococcales</taxon>
        <taxon>Aphanothecaceae</taxon>
        <taxon>Rippkaea</taxon>
        <taxon>Rippkaea orientalis</taxon>
    </lineage>
</organism>
<protein>
    <submittedName>
        <fullName evidence="2">Uncharacterized protein</fullName>
    </submittedName>
</protein>
<sequence>MNADDSPTLKPELTTDLPEDLVNSPLSVAETSDISTDVAKAEEETNIIEVPVIPSSTVPSLDTQVQSLEQQKQTLIIEIEELKARKNQVISEQTQEIQQAISLMVKEGLKELEQQKQALEIAIEKLERRRERIKEEMRTTFAGVSQDLAIRVQGFKDYLVGSLQDLAAAAEQLELSTNTPIIPPPEPISPPLSSSSTIPLAPQQFEAQTRKIQRILEQYRNNPDYYGPPWQLRRTFEPIHAERVQDWFFSQGGRGSIRSMGTRLQNILIASSVISVLNELHGDRLRCLILANSPERLGEWRRGLQDCLGISRGDFGPERGIVLFESSDALVLKAERLLEDKLIPLVIIDETEEQIEVSLLQFPLWLAFARDPQQMSSYLY</sequence>
<keyword evidence="1" id="KW-0175">Coiled coil</keyword>